<comment type="caution">
    <text evidence="2">The sequence shown here is derived from an EMBL/GenBank/DDBJ whole genome shotgun (WGS) entry which is preliminary data.</text>
</comment>
<proteinExistence type="predicted"/>
<keyword evidence="1" id="KW-0732">Signal</keyword>
<evidence type="ECO:0000313" key="2">
    <source>
        <dbReference type="EMBL" id="TKZ22426.1"/>
    </source>
</evidence>
<dbReference type="OrthoDB" id="9810895at2"/>
<protein>
    <submittedName>
        <fullName evidence="2">Uncharacterized protein</fullName>
    </submittedName>
</protein>
<dbReference type="AlphaFoldDB" id="A0A4U7NAC1"/>
<dbReference type="Proteomes" id="UP000306575">
    <property type="component" value="Unassembled WGS sequence"/>
</dbReference>
<sequence>MKDIFVKATMGLGLLVLAAEKAAAQNTSCAPRPRVIDRLTNTFSETRQAIGLGGDNAVIEVFAAPSGTWTIIVTFTNGQTCLVASGQAYETIAEARAPVEDGA</sequence>
<keyword evidence="3" id="KW-1185">Reference proteome</keyword>
<evidence type="ECO:0000256" key="1">
    <source>
        <dbReference type="SAM" id="SignalP"/>
    </source>
</evidence>
<gene>
    <name evidence="2" type="ORF">FAP39_00715</name>
</gene>
<name>A0A4U7NAC1_9RHOB</name>
<dbReference type="RefSeq" id="WP_138014443.1">
    <property type="nucleotide sequence ID" value="NZ_SULI01000001.1"/>
</dbReference>
<reference evidence="2 3" key="1">
    <citation type="submission" date="2019-04" db="EMBL/GenBank/DDBJ databases">
        <title>Genome sequence of Pelagicola litoralis CL-ES2.</title>
        <authorList>
            <person name="Cao J."/>
        </authorList>
    </citation>
    <scope>NUCLEOTIDE SEQUENCE [LARGE SCALE GENOMIC DNA]</scope>
    <source>
        <strain evidence="2 3">CL-ES2</strain>
    </source>
</reference>
<accession>A0A4U7NAC1</accession>
<organism evidence="2 3">
    <name type="scientific">Shimia litoralis</name>
    <dbReference type="NCBI Taxonomy" id="420403"/>
    <lineage>
        <taxon>Bacteria</taxon>
        <taxon>Pseudomonadati</taxon>
        <taxon>Pseudomonadota</taxon>
        <taxon>Alphaproteobacteria</taxon>
        <taxon>Rhodobacterales</taxon>
        <taxon>Roseobacteraceae</taxon>
    </lineage>
</organism>
<evidence type="ECO:0000313" key="3">
    <source>
        <dbReference type="Proteomes" id="UP000306575"/>
    </source>
</evidence>
<feature type="chain" id="PRO_5020970595" evidence="1">
    <location>
        <begin position="19"/>
        <end position="103"/>
    </location>
</feature>
<feature type="signal peptide" evidence="1">
    <location>
        <begin position="1"/>
        <end position="18"/>
    </location>
</feature>
<dbReference type="EMBL" id="SULI01000001">
    <property type="protein sequence ID" value="TKZ22426.1"/>
    <property type="molecule type" value="Genomic_DNA"/>
</dbReference>